<keyword evidence="9" id="KW-1185">Reference proteome</keyword>
<evidence type="ECO:0000256" key="3">
    <source>
        <dbReference type="ARBA" id="ARBA00022630"/>
    </source>
</evidence>
<dbReference type="EMBL" id="JAQQWM010000004">
    <property type="protein sequence ID" value="KAK8067508.1"/>
    <property type="molecule type" value="Genomic_DNA"/>
</dbReference>
<comment type="pathway">
    <text evidence="1">Secondary metabolite biosynthesis.</text>
</comment>
<dbReference type="PRINTS" id="PR00420">
    <property type="entry name" value="RNGMNOXGNASE"/>
</dbReference>
<dbReference type="PANTHER" id="PTHR13789:SF314">
    <property type="entry name" value="FAD-BINDING DOMAIN-CONTAINING PROTEIN"/>
    <property type="match status" value="1"/>
</dbReference>
<gene>
    <name evidence="8" type="ORF">PG996_006620</name>
</gene>
<evidence type="ECO:0000256" key="5">
    <source>
        <dbReference type="ARBA" id="ARBA00023002"/>
    </source>
</evidence>
<protein>
    <recommendedName>
        <fullName evidence="7">FAD-binding domain-containing protein</fullName>
    </recommendedName>
</protein>
<keyword evidence="3" id="KW-0285">Flavoprotein</keyword>
<comment type="caution">
    <text evidence="8">The sequence shown here is derived from an EMBL/GenBank/DDBJ whole genome shotgun (WGS) entry which is preliminary data.</text>
</comment>
<evidence type="ECO:0000313" key="9">
    <source>
        <dbReference type="Proteomes" id="UP001446871"/>
    </source>
</evidence>
<evidence type="ECO:0000256" key="6">
    <source>
        <dbReference type="ARBA" id="ARBA00023033"/>
    </source>
</evidence>
<reference evidence="8 9" key="1">
    <citation type="submission" date="2023-01" db="EMBL/GenBank/DDBJ databases">
        <title>Analysis of 21 Apiospora genomes using comparative genomics revels a genus with tremendous synthesis potential of carbohydrate active enzymes and secondary metabolites.</title>
        <authorList>
            <person name="Sorensen T."/>
        </authorList>
    </citation>
    <scope>NUCLEOTIDE SEQUENCE [LARGE SCALE GENOMIC DNA]</scope>
    <source>
        <strain evidence="8 9">CBS 83171</strain>
    </source>
</reference>
<keyword evidence="5" id="KW-0560">Oxidoreductase</keyword>
<evidence type="ECO:0000313" key="8">
    <source>
        <dbReference type="EMBL" id="KAK8067508.1"/>
    </source>
</evidence>
<keyword evidence="4" id="KW-0274">FAD</keyword>
<feature type="domain" description="FAD-binding" evidence="7">
    <location>
        <begin position="9"/>
        <end position="348"/>
    </location>
</feature>
<organism evidence="8 9">
    <name type="scientific">Apiospora saccharicola</name>
    <dbReference type="NCBI Taxonomy" id="335842"/>
    <lineage>
        <taxon>Eukaryota</taxon>
        <taxon>Fungi</taxon>
        <taxon>Dikarya</taxon>
        <taxon>Ascomycota</taxon>
        <taxon>Pezizomycotina</taxon>
        <taxon>Sordariomycetes</taxon>
        <taxon>Xylariomycetidae</taxon>
        <taxon>Amphisphaeriales</taxon>
        <taxon>Apiosporaceae</taxon>
        <taxon>Apiospora</taxon>
    </lineage>
</organism>
<name>A0ABR1V8L2_9PEZI</name>
<evidence type="ECO:0000256" key="1">
    <source>
        <dbReference type="ARBA" id="ARBA00005179"/>
    </source>
</evidence>
<dbReference type="SUPFAM" id="SSF51905">
    <property type="entry name" value="FAD/NAD(P)-binding domain"/>
    <property type="match status" value="1"/>
</dbReference>
<dbReference type="Proteomes" id="UP001446871">
    <property type="component" value="Unassembled WGS sequence"/>
</dbReference>
<comment type="similarity">
    <text evidence="2">Belongs to the paxM FAD-dependent monooxygenase family.</text>
</comment>
<dbReference type="InterPro" id="IPR050493">
    <property type="entry name" value="FAD-dep_Monooxygenase_BioMet"/>
</dbReference>
<dbReference type="InterPro" id="IPR002938">
    <property type="entry name" value="FAD-bd"/>
</dbReference>
<evidence type="ECO:0000256" key="4">
    <source>
        <dbReference type="ARBA" id="ARBA00022827"/>
    </source>
</evidence>
<dbReference type="Pfam" id="PF01494">
    <property type="entry name" value="FAD_binding_3"/>
    <property type="match status" value="1"/>
</dbReference>
<evidence type="ECO:0000256" key="2">
    <source>
        <dbReference type="ARBA" id="ARBA00007992"/>
    </source>
</evidence>
<evidence type="ECO:0000259" key="7">
    <source>
        <dbReference type="Pfam" id="PF01494"/>
    </source>
</evidence>
<keyword evidence="6" id="KW-0503">Monooxygenase</keyword>
<dbReference type="SUPFAM" id="SSF54373">
    <property type="entry name" value="FAD-linked reductases, C-terminal domain"/>
    <property type="match status" value="1"/>
</dbReference>
<dbReference type="InterPro" id="IPR036188">
    <property type="entry name" value="FAD/NAD-bd_sf"/>
</dbReference>
<sequence length="435" mass="47371">MAIQNNQNLKVLIVGSGLAGLTAARVLREHHAVTIYERGGVAVATGGQGIMIAGNGNRILTPLGYEGEGARVGGVPIHRLRMFDDKNHQIQDTVMDLKARFGTDILGQKRSDFRDELVRLATAPSAELGIGGEPATVVYNQAVVGIDPEEGVVTFGDGTTAAADVIVVADGIHSRLRPLVAGEGAPKPQKTGHLAYRVAVSVEAANRALAEANMKPPVWWRPEMFNNTTLVLNGPPGSCRVAMAYPLRRNTYFNFSCIMETRVSSRRTTESWHADGDRDEMLEYFGWDEGLKRILGSATEVKCWDLQDLDPLPTWTKGRAILIGDAAHAMTPMQGQGANLSIEDAEALRLLNNEHDAQGTGAKVRREDVPAILRRIDSVRRPRADRALELVRATHGRFTGHSKYEDKSDFFMGYSGIYAALAEKEKGAAKHGEDK</sequence>
<proteinExistence type="inferred from homology"/>
<dbReference type="Gene3D" id="3.50.50.60">
    <property type="entry name" value="FAD/NAD(P)-binding domain"/>
    <property type="match status" value="1"/>
</dbReference>
<dbReference type="PANTHER" id="PTHR13789">
    <property type="entry name" value="MONOOXYGENASE"/>
    <property type="match status" value="1"/>
</dbReference>
<accession>A0ABR1V8L2</accession>